<evidence type="ECO:0000256" key="1">
    <source>
        <dbReference type="SAM" id="MobiDB-lite"/>
    </source>
</evidence>
<evidence type="ECO:0008006" key="4">
    <source>
        <dbReference type="Google" id="ProtNLM"/>
    </source>
</evidence>
<evidence type="ECO:0000313" key="3">
    <source>
        <dbReference type="Proteomes" id="UP000219338"/>
    </source>
</evidence>
<dbReference type="EMBL" id="FUEG01000004">
    <property type="protein sequence ID" value="SJL02890.1"/>
    <property type="molecule type" value="Genomic_DNA"/>
</dbReference>
<gene>
    <name evidence="2" type="ORF">ARMOST_06231</name>
</gene>
<dbReference type="OrthoDB" id="3257768at2759"/>
<name>A0A284R2F6_ARMOS</name>
<reference evidence="3" key="1">
    <citation type="journal article" date="2017" name="Nat. Ecol. Evol.">
        <title>Genome expansion and lineage-specific genetic innovations in the forest pathogenic fungi Armillaria.</title>
        <authorList>
            <person name="Sipos G."/>
            <person name="Prasanna A.N."/>
            <person name="Walter M.C."/>
            <person name="O'Connor E."/>
            <person name="Balint B."/>
            <person name="Krizsan K."/>
            <person name="Kiss B."/>
            <person name="Hess J."/>
            <person name="Varga T."/>
            <person name="Slot J."/>
            <person name="Riley R."/>
            <person name="Boka B."/>
            <person name="Rigling D."/>
            <person name="Barry K."/>
            <person name="Lee J."/>
            <person name="Mihaltcheva S."/>
            <person name="LaButti K."/>
            <person name="Lipzen A."/>
            <person name="Waldron R."/>
            <person name="Moloney N.M."/>
            <person name="Sperisen C."/>
            <person name="Kredics L."/>
            <person name="Vagvoelgyi C."/>
            <person name="Patrignani A."/>
            <person name="Fitzpatrick D."/>
            <person name="Nagy I."/>
            <person name="Doyle S."/>
            <person name="Anderson J.B."/>
            <person name="Grigoriev I.V."/>
            <person name="Gueldener U."/>
            <person name="Muensterkoetter M."/>
            <person name="Nagy L.G."/>
        </authorList>
    </citation>
    <scope>NUCLEOTIDE SEQUENCE [LARGE SCALE GENOMIC DNA]</scope>
    <source>
        <strain evidence="3">C18/9</strain>
    </source>
</reference>
<feature type="region of interest" description="Disordered" evidence="1">
    <location>
        <begin position="598"/>
        <end position="639"/>
    </location>
</feature>
<dbReference type="InterPro" id="IPR040521">
    <property type="entry name" value="KDZ"/>
</dbReference>
<keyword evidence="3" id="KW-1185">Reference proteome</keyword>
<protein>
    <recommendedName>
        <fullName evidence="4">CxC2-like cysteine cluster KDZ transposase-associated domain-containing protein</fullName>
    </recommendedName>
</protein>
<organism evidence="2 3">
    <name type="scientific">Armillaria ostoyae</name>
    <name type="common">Armillaria root rot fungus</name>
    <dbReference type="NCBI Taxonomy" id="47428"/>
    <lineage>
        <taxon>Eukaryota</taxon>
        <taxon>Fungi</taxon>
        <taxon>Dikarya</taxon>
        <taxon>Basidiomycota</taxon>
        <taxon>Agaricomycotina</taxon>
        <taxon>Agaricomycetes</taxon>
        <taxon>Agaricomycetidae</taxon>
        <taxon>Agaricales</taxon>
        <taxon>Marasmiineae</taxon>
        <taxon>Physalacriaceae</taxon>
        <taxon>Armillaria</taxon>
    </lineage>
</organism>
<dbReference type="Proteomes" id="UP000219338">
    <property type="component" value="Unassembled WGS sequence"/>
</dbReference>
<feature type="compositionally biased region" description="Basic residues" evidence="1">
    <location>
        <begin position="604"/>
        <end position="617"/>
    </location>
</feature>
<dbReference type="Pfam" id="PF18758">
    <property type="entry name" value="KDZ"/>
    <property type="match status" value="1"/>
</dbReference>
<dbReference type="AlphaFoldDB" id="A0A284R2F6"/>
<feature type="compositionally biased region" description="Acidic residues" evidence="1">
    <location>
        <begin position="625"/>
        <end position="637"/>
    </location>
</feature>
<evidence type="ECO:0000313" key="2">
    <source>
        <dbReference type="EMBL" id="SJL02890.1"/>
    </source>
</evidence>
<sequence>MHDMVGAWQRLSDNKYYASTSDMMKQICCVFHIWNLMKAEQRSGVLHKFEELIKHRCAKNLMVFCPACPEVGWNLEVGSEGIPYNMRQMQITGDGNFHINKQEKNTDPDDIALVGGRGIYPSCEDWETYLKEVVKPKGGGKKVPCNNHKAVTSQNAQFDNCEYTGVGQIQCSHVFVKATADFQKGEDQKTMDNALARALELAGLAQDGSECVDICFSYDINCQYCVHIAERFNARTLLLMEHHAVCAVKIIPLCHINGHNDKCNKDFNPIYLGSLCHFHGKTAEQFWAYSNGLRPMIHQMNLEHGHEIYFYQAMDWNYRKLMNMPNELFKDVVYAHKQFYTHESYFRRLTTSLLEDQVCEWQQQPCERPASEPKPKRGQKDTWLLVVKNKTYPNKTDEETIKCKQLSLQKAIKIWFQLRLKYMGPAEKGSPQVDVITALDTIQSKPKGKDQKQKKKKAKSESGIEDWLLGLPSAVPREAMEQRLGHKRADAIIEYKSSLQEGAAFDALHAVLLATDQLHSMGYDKSKNVKGYKPNTKAQEKMRRVKLHRNSGMVDWNAHHVALIVMDDEQWTRTGRQNTAKGFSGRGTKRRWYDDEVNDETANVRKKKKTAKKRGKKGDKVVLTEEPEDEDNDDEDNDKSGWIYELNEHGNINTADLQAWIYEGMSHHW</sequence>
<proteinExistence type="predicted"/>
<accession>A0A284R2F6</accession>